<name>A0AC61RRF4_9FIRM</name>
<reference evidence="1" key="1">
    <citation type="submission" date="2019-04" db="EMBL/GenBank/DDBJ databases">
        <title>Microbes associate with the intestines of laboratory mice.</title>
        <authorList>
            <person name="Navarre W."/>
            <person name="Wong E."/>
            <person name="Huang K."/>
            <person name="Tropini C."/>
            <person name="Ng K."/>
            <person name="Yu B."/>
        </authorList>
    </citation>
    <scope>NUCLEOTIDE SEQUENCE</scope>
    <source>
        <strain evidence="1">NM01_1-7b</strain>
    </source>
</reference>
<dbReference type="Proteomes" id="UP000304953">
    <property type="component" value="Unassembled WGS sequence"/>
</dbReference>
<accession>A0AC61RRF4</accession>
<organism evidence="1 2">
    <name type="scientific">Petralouisia muris</name>
    <dbReference type="NCBI Taxonomy" id="3032872"/>
    <lineage>
        <taxon>Bacteria</taxon>
        <taxon>Bacillati</taxon>
        <taxon>Bacillota</taxon>
        <taxon>Clostridia</taxon>
        <taxon>Lachnospirales</taxon>
        <taxon>Lachnospiraceae</taxon>
        <taxon>Petralouisia</taxon>
    </lineage>
</organism>
<evidence type="ECO:0000313" key="2">
    <source>
        <dbReference type="Proteomes" id="UP000304953"/>
    </source>
</evidence>
<sequence>MGKRAIRKIWKMGKRTIWKMGKMGKRAIWKTWTWMITAIFRIVRRIMIKMQINRKTATKLLIVQWSRFQELCVNLKGSTLFTGVNGSGKSTILDAMTYLLTGNTQFNKAARDRDRTVLAYVRGDTKSNGPSRYLRTGEIISYIAMEFWSPADNYFLVAGVCVESANETSQKSSWFVCRNARIEQINFAKHEGKFLRISPRNELSVNGQSMKSADFFGRDRGVEQIMRALGLRCNPQKYRSKLLKMMAFHPENNIDQFIQECVLEPGKVESLKELREQRQRFEEIREVFENLKESKDRLEEVEQKSEEYENKLNALHIRELMLCYQELQEAEEEKRETELNIQSLAQKLNAFRERKKDMDQQYSDAGERCRIARNNDIFQGMQGTLSELKRQSEKLEQEFGQKEEKLSALKSLQIKLTELFPWIDQFFTISEEDKKRLCHLAEEHFQTEETIEAFVRFGELARRQDKAFETDEVHFNDQLEDLEARISELENKIKQLKANILVFPKEIEKARKVLQREFESEGIHTEVKIFAELVQEIQDDKWRGAIETFLGRKRFYIIVDEKYCRQAVKILQDKKIYGVNAVLSEQLPVTDVTPGSAAEILNIPNANARKYANYLLNGIHLCGSMEELHKYSKGGLMQNGMLAKSYAVSYMNISKTEFCLGQDAVKYQLLKAAEEKEKQLAKKEEVQKQKEQICRWREKLQQIDWQAEHYDFDSAQSLADISERNIRIRNDLEKISQNPDFMAVIQEQQEAEQEYKRLEQARDILIGDLKGCEKDLENLQIELEQLSGEIYVKDQEYSEKCLKHLELKQQMLEEYEKLREKKGICQVITPKTLRILRGEVEECVRQMENAQLSYCKLAEIDINKRGVPYIPFFREEYRNIANVKIEEVHQRLTEQSLKLENAFMNDFVAEINETIRDAKREIAAINQELKTLPFGKDTYKFVIKEKADREIFFRICRKLEHYMDTPEVYMNSAREDEEMERDIREFMELILEEEDETEYTDYRKYFVYDMEIASRQGDSEIISDLSKKQGSASNGEKQTPYFIILAASLLQCYPRQACCARLAFIDEAFSALSRERIEQMVKYLEDNHFQVFYAAPPEKINSIGTYIESTVSLVATGRYTNAVEGLVREEEAFAK</sequence>
<evidence type="ECO:0000313" key="1">
    <source>
        <dbReference type="EMBL" id="TGY91381.1"/>
    </source>
</evidence>
<proteinExistence type="predicted"/>
<protein>
    <submittedName>
        <fullName evidence="1">Uncharacterized protein</fullName>
    </submittedName>
</protein>
<comment type="caution">
    <text evidence="1">The sequence shown here is derived from an EMBL/GenBank/DDBJ whole genome shotgun (WGS) entry which is preliminary data.</text>
</comment>
<keyword evidence="2" id="KW-1185">Reference proteome</keyword>
<gene>
    <name evidence="1" type="ORF">E5329_21295</name>
</gene>
<dbReference type="EMBL" id="SRYA01000059">
    <property type="protein sequence ID" value="TGY91381.1"/>
    <property type="molecule type" value="Genomic_DNA"/>
</dbReference>